<keyword evidence="2" id="KW-1185">Reference proteome</keyword>
<dbReference type="PANTHER" id="PTHR34223">
    <property type="entry name" value="OS11G0201299 PROTEIN"/>
    <property type="match status" value="1"/>
</dbReference>
<feature type="domain" description="F-box" evidence="1">
    <location>
        <begin position="9"/>
        <end position="56"/>
    </location>
</feature>
<organism evidence="2 3">
    <name type="scientific">Phoenix dactylifera</name>
    <name type="common">Date palm</name>
    <dbReference type="NCBI Taxonomy" id="42345"/>
    <lineage>
        <taxon>Eukaryota</taxon>
        <taxon>Viridiplantae</taxon>
        <taxon>Streptophyta</taxon>
        <taxon>Embryophyta</taxon>
        <taxon>Tracheophyta</taxon>
        <taxon>Spermatophyta</taxon>
        <taxon>Magnoliopsida</taxon>
        <taxon>Liliopsida</taxon>
        <taxon>Arecaceae</taxon>
        <taxon>Coryphoideae</taxon>
        <taxon>Phoeniceae</taxon>
        <taxon>Phoenix</taxon>
    </lineage>
</organism>
<dbReference type="GeneID" id="103717572"/>
<dbReference type="OrthoDB" id="677997at2759"/>
<dbReference type="SUPFAM" id="SSF81383">
    <property type="entry name" value="F-box domain"/>
    <property type="match status" value="1"/>
</dbReference>
<dbReference type="InterPro" id="IPR036047">
    <property type="entry name" value="F-box-like_dom_sf"/>
</dbReference>
<reference evidence="2" key="1">
    <citation type="journal article" date="2019" name="Nat. Commun.">
        <title>Genome-wide association mapping of date palm fruit traits.</title>
        <authorList>
            <person name="Hazzouri K.M."/>
            <person name="Gros-Balthazard M."/>
            <person name="Flowers J.M."/>
            <person name="Copetti D."/>
            <person name="Lemansour A."/>
            <person name="Lebrun M."/>
            <person name="Masmoudi K."/>
            <person name="Ferrand S."/>
            <person name="Dhar M.I."/>
            <person name="Fresquez Z.A."/>
            <person name="Rosas U."/>
            <person name="Zhang J."/>
            <person name="Talag J."/>
            <person name="Lee S."/>
            <person name="Kudrna D."/>
            <person name="Powell R.F."/>
            <person name="Leitch I.J."/>
            <person name="Krueger R.R."/>
            <person name="Wing R.A."/>
            <person name="Amiri K.M.A."/>
            <person name="Purugganan M.D."/>
        </authorList>
    </citation>
    <scope>NUCLEOTIDE SEQUENCE [LARGE SCALE GENOMIC DNA]</scope>
    <source>
        <strain evidence="2">cv. Khalas</strain>
    </source>
</reference>
<dbReference type="KEGG" id="pda:103717572"/>
<dbReference type="PROSITE" id="PS50181">
    <property type="entry name" value="FBOX"/>
    <property type="match status" value="1"/>
</dbReference>
<evidence type="ECO:0000259" key="1">
    <source>
        <dbReference type="PROSITE" id="PS50181"/>
    </source>
</evidence>
<dbReference type="InterPro" id="IPR032675">
    <property type="entry name" value="LRR_dom_sf"/>
</dbReference>
<evidence type="ECO:0000313" key="2">
    <source>
        <dbReference type="Proteomes" id="UP000228380"/>
    </source>
</evidence>
<reference evidence="3" key="2">
    <citation type="submission" date="2025-08" db="UniProtKB">
        <authorList>
            <consortium name="RefSeq"/>
        </authorList>
    </citation>
    <scope>IDENTIFICATION</scope>
    <source>
        <tissue evidence="3">Young leaves</tissue>
    </source>
</reference>
<dbReference type="InterPro" id="IPR053197">
    <property type="entry name" value="F-box_SCFL_complex_component"/>
</dbReference>
<gene>
    <name evidence="3" type="primary">LOC103717572</name>
</gene>
<dbReference type="Gene3D" id="3.80.10.10">
    <property type="entry name" value="Ribonuclease Inhibitor"/>
    <property type="match status" value="1"/>
</dbReference>
<dbReference type="PANTHER" id="PTHR34223:SF51">
    <property type="entry name" value="OS06G0556300 PROTEIN"/>
    <property type="match status" value="1"/>
</dbReference>
<accession>A0A8B7CQR9</accession>
<dbReference type="SUPFAM" id="SSF52047">
    <property type="entry name" value="RNI-like"/>
    <property type="match status" value="1"/>
</dbReference>
<protein>
    <submittedName>
        <fullName evidence="3">F-box/FBD/LRR-repeat protein At5g44950</fullName>
    </submittedName>
</protein>
<dbReference type="Pfam" id="PF00646">
    <property type="entry name" value="F-box"/>
    <property type="match status" value="1"/>
</dbReference>
<dbReference type="Proteomes" id="UP000228380">
    <property type="component" value="Chromosome 14"/>
</dbReference>
<evidence type="ECO:0000313" key="3">
    <source>
        <dbReference type="RefSeq" id="XP_008804234.1"/>
    </source>
</evidence>
<dbReference type="RefSeq" id="XP_008804234.1">
    <property type="nucleotide sequence ID" value="XM_008806012.3"/>
</dbReference>
<dbReference type="AlphaFoldDB" id="A0A8B7CQR9"/>
<dbReference type="InterPro" id="IPR001810">
    <property type="entry name" value="F-box_dom"/>
</dbReference>
<sequence length="327" mass="37570">MDIRKAGGVDRFSSLPSEILEHILFFTGVRQAVQLSVLSSTWKNLWKSMPDLYLDARDLPPTGDQNWRLFSLARKVLRLRTETVRKLRIVIFMNRYQSIQISPLRWFNYAQWCHADELTLSSLPYPSSSPISRRRILFADEYTGIVNFGKLRSLTIRGIRDSVNAFEPPSDALPLLEKLSMSHCSFEAINISFSRLKVLTLHYCYALGGNFRVATPNLETFDYRESFFPVCELENQPSLVDASIDISLCNQSGDALLQVFRAIQNATSVNLSWSSLEAYYKQQRSFSCLPTFHNAKHVTLVNNGQRNIMLTKDLMQKWPNVETLTIR</sequence>
<proteinExistence type="predicted"/>
<name>A0A8B7CQR9_PHODC</name>